<dbReference type="PRINTS" id="PR01415">
    <property type="entry name" value="ANKYRIN"/>
</dbReference>
<keyword evidence="2 3" id="KW-0040">ANK repeat</keyword>
<dbReference type="SUPFAM" id="SSF48403">
    <property type="entry name" value="Ankyrin repeat"/>
    <property type="match status" value="1"/>
</dbReference>
<feature type="repeat" description="ANK" evidence="3">
    <location>
        <begin position="146"/>
        <end position="178"/>
    </location>
</feature>
<evidence type="ECO:0000256" key="2">
    <source>
        <dbReference type="ARBA" id="ARBA00023043"/>
    </source>
</evidence>
<dbReference type="SUPFAM" id="SSF81383">
    <property type="entry name" value="F-box domain"/>
    <property type="match status" value="1"/>
</dbReference>
<evidence type="ECO:0000313" key="5">
    <source>
        <dbReference type="EMBL" id="KZN87728.1"/>
    </source>
</evidence>
<protein>
    <submittedName>
        <fullName evidence="5">Putative ankyrin repeat protein</fullName>
    </submittedName>
</protein>
<keyword evidence="1" id="KW-0677">Repeat</keyword>
<dbReference type="Pfam" id="PF12796">
    <property type="entry name" value="Ank_2"/>
    <property type="match status" value="2"/>
</dbReference>
<evidence type="ECO:0000256" key="1">
    <source>
        <dbReference type="ARBA" id="ARBA00022737"/>
    </source>
</evidence>
<dbReference type="PROSITE" id="PS50297">
    <property type="entry name" value="ANK_REP_REGION"/>
    <property type="match status" value="5"/>
</dbReference>
<accession>A0A167SZT2</accession>
<gene>
    <name evidence="5" type="ORF">EN45_062890</name>
</gene>
<dbReference type="PANTHER" id="PTHR24171">
    <property type="entry name" value="ANKYRIN REPEAT DOMAIN-CONTAINING PROTEIN 39-RELATED"/>
    <property type="match status" value="1"/>
</dbReference>
<feature type="repeat" description="ANK" evidence="3">
    <location>
        <begin position="113"/>
        <end position="145"/>
    </location>
</feature>
<evidence type="ECO:0000256" key="3">
    <source>
        <dbReference type="PROSITE-ProRule" id="PRU00023"/>
    </source>
</evidence>
<feature type="repeat" description="ANK" evidence="3">
    <location>
        <begin position="212"/>
        <end position="244"/>
    </location>
</feature>
<dbReference type="InterPro" id="IPR036047">
    <property type="entry name" value="F-box-like_dom_sf"/>
</dbReference>
<feature type="repeat" description="ANK" evidence="3">
    <location>
        <begin position="247"/>
        <end position="279"/>
    </location>
</feature>
<dbReference type="AlphaFoldDB" id="A0A167SZT2"/>
<proteinExistence type="predicted"/>
<feature type="repeat" description="ANK" evidence="3">
    <location>
        <begin position="179"/>
        <end position="211"/>
    </location>
</feature>
<dbReference type="InterPro" id="IPR036770">
    <property type="entry name" value="Ankyrin_rpt-contain_sf"/>
</dbReference>
<dbReference type="Gene3D" id="1.25.40.20">
    <property type="entry name" value="Ankyrin repeat-containing domain"/>
    <property type="match status" value="2"/>
</dbReference>
<dbReference type="Pfam" id="PF00023">
    <property type="entry name" value="Ank"/>
    <property type="match status" value="1"/>
</dbReference>
<dbReference type="EMBL" id="CM002799">
    <property type="protein sequence ID" value="KZN87728.1"/>
    <property type="molecule type" value="Genomic_DNA"/>
</dbReference>
<feature type="domain" description="F-box" evidence="4">
    <location>
        <begin position="5"/>
        <end position="55"/>
    </location>
</feature>
<dbReference type="PROSITE" id="PS50181">
    <property type="entry name" value="FBOX"/>
    <property type="match status" value="1"/>
</dbReference>
<dbReference type="PROSITE" id="PS50088">
    <property type="entry name" value="ANK_REPEAT"/>
    <property type="match status" value="5"/>
</dbReference>
<dbReference type="SMART" id="SM00248">
    <property type="entry name" value="ANK"/>
    <property type="match status" value="6"/>
</dbReference>
<name>A0A167SZT2_PENCH</name>
<dbReference type="InterPro" id="IPR002110">
    <property type="entry name" value="Ankyrin_rpt"/>
</dbReference>
<dbReference type="InterPro" id="IPR001810">
    <property type="entry name" value="F-box_dom"/>
</dbReference>
<evidence type="ECO:0000259" key="4">
    <source>
        <dbReference type="PROSITE" id="PS50181"/>
    </source>
</evidence>
<dbReference type="Proteomes" id="UP000076449">
    <property type="component" value="Chromosome II"/>
</dbReference>
<organism evidence="5">
    <name type="scientific">Penicillium chrysogenum</name>
    <name type="common">Penicillium notatum</name>
    <dbReference type="NCBI Taxonomy" id="5076"/>
    <lineage>
        <taxon>Eukaryota</taxon>
        <taxon>Fungi</taxon>
        <taxon>Dikarya</taxon>
        <taxon>Ascomycota</taxon>
        <taxon>Pezizomycotina</taxon>
        <taxon>Eurotiomycetes</taxon>
        <taxon>Eurotiomycetidae</taxon>
        <taxon>Eurotiales</taxon>
        <taxon>Aspergillaceae</taxon>
        <taxon>Penicillium</taxon>
        <taxon>Penicillium chrysogenum species complex</taxon>
    </lineage>
</organism>
<reference evidence="5" key="1">
    <citation type="journal article" date="2014" name="Genome Announc.">
        <title>Complete sequencing and chromosome-scale genome assembly of the industrial progenitor strain P2niaD18 from the penicillin producer Penicillium chrysogenum.</title>
        <authorList>
            <person name="Specht T."/>
            <person name="Dahlmann T.A."/>
            <person name="Zadra I."/>
            <person name="Kurnsteiner H."/>
            <person name="Kuck U."/>
        </authorList>
    </citation>
    <scope>NUCLEOTIDE SEQUENCE [LARGE SCALE GENOMIC DNA]</scope>
    <source>
        <strain evidence="5">P2niaD18</strain>
    </source>
</reference>
<dbReference type="Pfam" id="PF00646">
    <property type="entry name" value="F-box"/>
    <property type="match status" value="1"/>
</dbReference>
<sequence>MSIRPSDFFRLPNELLLIVATKLNQRDLVFLSCTCKSNFNLLKSALAEFKLFDALLDGNDDLARQLTGQPFIDLSVLHKGLSLLHVAVAQGNPCITAWLISKSKRLLEVHDGTGQTALMSAVCWKEENISRFLIDKGASVNAQDDSGFTALHFAAEDGDTSMVSQLLEAGASVLLADSNGWTAVLLAVKENHVPIVVKLITQGANPNAKNSSGQNALYWAVRNGNMDMVRLLINNGADPKSIDTDKDGNTVLHWAARRRSRDIIRLLVMRGADLRVENSEGVTSL</sequence>